<evidence type="ECO:0000313" key="1">
    <source>
        <dbReference type="EMBL" id="CAN0470531.1"/>
    </source>
</evidence>
<organism evidence="1 2">
    <name type="scientific">Rangifer tarandus platyrhynchus</name>
    <name type="common">Svalbard reindeer</name>
    <dbReference type="NCBI Taxonomy" id="3082113"/>
    <lineage>
        <taxon>Eukaryota</taxon>
        <taxon>Metazoa</taxon>
        <taxon>Chordata</taxon>
        <taxon>Craniata</taxon>
        <taxon>Vertebrata</taxon>
        <taxon>Euteleostomi</taxon>
        <taxon>Mammalia</taxon>
        <taxon>Eutheria</taxon>
        <taxon>Laurasiatheria</taxon>
        <taxon>Artiodactyla</taxon>
        <taxon>Ruminantia</taxon>
        <taxon>Pecora</taxon>
        <taxon>Cervidae</taxon>
        <taxon>Odocoileinae</taxon>
        <taxon>Rangifer</taxon>
    </lineage>
</organism>
<sequence>MCLPPIFWWLASNPGHSLACGSITSSLPASSRVLPGCVSVSKFPLFYRDSSLLDSLQFSSVAQSCPTLCDPMDCSRPGLPVQHQLTGLGTPVLQYGLPWWLRGKESTCQCRRCGFDPWVGKIPWTRKWQLTPVFLPGKCHGQRSLAGCSPRGHEESDMSWQLNNNNNNTPI</sequence>
<protein>
    <submittedName>
        <fullName evidence="1">Uncharacterized protein</fullName>
    </submittedName>
</protein>
<reference evidence="1" key="1">
    <citation type="submission" date="2023-05" db="EMBL/GenBank/DDBJ databases">
        <authorList>
            <consortium name="ELIXIR-Norway"/>
        </authorList>
    </citation>
    <scope>NUCLEOTIDE SEQUENCE</scope>
</reference>
<name>A0AC59ZMT8_RANTA</name>
<gene>
    <name evidence="1" type="ORF">MRATA1EN22A_LOCUS20475</name>
</gene>
<reference evidence="1" key="2">
    <citation type="submission" date="2025-03" db="EMBL/GenBank/DDBJ databases">
        <authorList>
            <consortium name="ELIXIR-Norway"/>
            <consortium name="Elixir Norway"/>
        </authorList>
    </citation>
    <scope>NUCLEOTIDE SEQUENCE</scope>
</reference>
<dbReference type="Proteomes" id="UP001162501">
    <property type="component" value="Chromosome 31"/>
</dbReference>
<evidence type="ECO:0000313" key="2">
    <source>
        <dbReference type="Proteomes" id="UP001162501"/>
    </source>
</evidence>
<proteinExistence type="predicted"/>
<accession>A0AC59ZMT8</accession>
<dbReference type="EMBL" id="OX596115">
    <property type="protein sequence ID" value="CAN0470531.1"/>
    <property type="molecule type" value="Genomic_DNA"/>
</dbReference>